<proteinExistence type="inferred from homology"/>
<dbReference type="Proteomes" id="UP000006327">
    <property type="component" value="Unassembled WGS sequence"/>
</dbReference>
<comment type="similarity">
    <text evidence="1">Belongs to the MlaA family.</text>
</comment>
<evidence type="ECO:0000256" key="2">
    <source>
        <dbReference type="ARBA" id="ARBA00022729"/>
    </source>
</evidence>
<dbReference type="EMBL" id="BAEO01000062">
    <property type="protein sequence ID" value="GAC21296.1"/>
    <property type="molecule type" value="Genomic_DNA"/>
</dbReference>
<dbReference type="AlphaFoldDB" id="K6YBK4"/>
<dbReference type="GO" id="GO:0120010">
    <property type="term" value="P:intermembrane phospholipid transfer"/>
    <property type="evidence" value="ECO:0007669"/>
    <property type="project" value="TreeGrafter"/>
</dbReference>
<reference evidence="4 5" key="1">
    <citation type="journal article" date="2017" name="Antonie Van Leeuwenhoek">
        <title>Rhizobium rhizosphaerae sp. nov., a novel species isolated from rice rhizosphere.</title>
        <authorList>
            <person name="Zhao J.J."/>
            <person name="Zhang J."/>
            <person name="Zhang R.J."/>
            <person name="Zhang C.W."/>
            <person name="Yin H.Q."/>
            <person name="Zhang X.X."/>
        </authorList>
    </citation>
    <scope>NUCLEOTIDE SEQUENCE [LARGE SCALE GENOMIC DNA]</scope>
    <source>
        <strain evidence="4 5">BSs20135</strain>
    </source>
</reference>
<sequence>MTFNDVKRSTSVLMLVSMLAGCASKNELEQRQSQLFQTGIAQSQSAIKSEDSIEIQTTKGVVAIAPTVVGYEPAQIEDPFESINRPIFAFNHVVYTWVMNPLSKGYTAIMPDPAEVAVSQFFSNLREPLNAINHLLQANGTKTGSSLGRFLINSTIGVLGIFDPADAWFDIKPHRATLNDTLTTWDVSYGAFIVLPILGQSDIRNGLSTLTETTFAPVTYVSNPPQTQYIQTYDGFHEFSPRASSYETLYKESEDPYAFFRNMYMQSLLRDKEYQDQEDGSPVPPKATVTVEGQSND</sequence>
<comment type="caution">
    <text evidence="4">The sequence shown here is derived from an EMBL/GenBank/DDBJ whole genome shotgun (WGS) entry which is preliminary data.</text>
</comment>
<evidence type="ECO:0000256" key="1">
    <source>
        <dbReference type="ARBA" id="ARBA00010634"/>
    </source>
</evidence>
<accession>K6YBK4</accession>
<dbReference type="GO" id="GO:0016020">
    <property type="term" value="C:membrane"/>
    <property type="evidence" value="ECO:0007669"/>
    <property type="project" value="InterPro"/>
</dbReference>
<keyword evidence="4" id="KW-0449">Lipoprotein</keyword>
<feature type="region of interest" description="Disordered" evidence="3">
    <location>
        <begin position="273"/>
        <end position="297"/>
    </location>
</feature>
<dbReference type="RefSeq" id="WP_007624060.1">
    <property type="nucleotide sequence ID" value="NZ_BAEO01000062.1"/>
</dbReference>
<gene>
    <name evidence="4" type="primary">vacJ</name>
    <name evidence="4" type="ORF">GARC_4354</name>
</gene>
<dbReference type="PANTHER" id="PTHR30035:SF3">
    <property type="entry name" value="INTERMEMBRANE PHOSPHOLIPID TRANSPORT SYSTEM LIPOPROTEIN MLAA"/>
    <property type="match status" value="1"/>
</dbReference>
<evidence type="ECO:0000256" key="3">
    <source>
        <dbReference type="SAM" id="MobiDB-lite"/>
    </source>
</evidence>
<dbReference type="PANTHER" id="PTHR30035">
    <property type="entry name" value="LIPOPROTEIN VACJ-RELATED"/>
    <property type="match status" value="1"/>
</dbReference>
<dbReference type="InterPro" id="IPR007428">
    <property type="entry name" value="MlaA"/>
</dbReference>
<dbReference type="PROSITE" id="PS51257">
    <property type="entry name" value="PROKAR_LIPOPROTEIN"/>
    <property type="match status" value="1"/>
</dbReference>
<dbReference type="Pfam" id="PF04333">
    <property type="entry name" value="MlaA"/>
    <property type="match status" value="1"/>
</dbReference>
<dbReference type="eggNOG" id="COG2853">
    <property type="taxonomic scope" value="Bacteria"/>
</dbReference>
<evidence type="ECO:0000313" key="4">
    <source>
        <dbReference type="EMBL" id="GAC21296.1"/>
    </source>
</evidence>
<keyword evidence="5" id="KW-1185">Reference proteome</keyword>
<name>K6YBK4_9ALTE</name>
<dbReference type="STRING" id="493475.GARC_4354"/>
<dbReference type="PRINTS" id="PR01805">
    <property type="entry name" value="VACJLIPOPROT"/>
</dbReference>
<organism evidence="4 5">
    <name type="scientific">Paraglaciecola arctica BSs20135</name>
    <dbReference type="NCBI Taxonomy" id="493475"/>
    <lineage>
        <taxon>Bacteria</taxon>
        <taxon>Pseudomonadati</taxon>
        <taxon>Pseudomonadota</taxon>
        <taxon>Gammaproteobacteria</taxon>
        <taxon>Alteromonadales</taxon>
        <taxon>Alteromonadaceae</taxon>
        <taxon>Paraglaciecola</taxon>
    </lineage>
</organism>
<evidence type="ECO:0000313" key="5">
    <source>
        <dbReference type="Proteomes" id="UP000006327"/>
    </source>
</evidence>
<keyword evidence="2" id="KW-0732">Signal</keyword>
<protein>
    <submittedName>
        <fullName evidence="4">Lipoprotein</fullName>
    </submittedName>
</protein>